<dbReference type="InterPro" id="IPR028564">
    <property type="entry name" value="MT_TRM10-typ"/>
</dbReference>
<dbReference type="GO" id="GO:0002939">
    <property type="term" value="P:tRNA N1-guanine methylation"/>
    <property type="evidence" value="ECO:0007669"/>
    <property type="project" value="TreeGrafter"/>
</dbReference>
<sequence>MIRNISLIRVCQLRKIGLSLNLQSSFGTARDSSHPSWIQKRAQNYSDLKGFKTSSSAASSVGLETKPQIILKTEVVSDNLQSDSCSQGAPEEVEPGPETEGVETLDIDVESKRVPVAVSKNKLRKSRKYLKRVEQRKEKRVLEKSKRKESNREKGAGIHRKFRGNDEKLLATEKLKRGLEIGPRVVIDCQFEERMSEKEQKRFAQQIRRVYSSNRVAENPLHLYLTSLGESSPLFKICCQLNSGFEQYVIDRTGKSVTELFTDVKDEVVYLSPDAKVELEEFHPGRIYVVGGIVDETTRKNISRRFAQGSNISSARIPIDKYFSKSETGTFKKVLTINQVIDIVIEWHRSKDWVQAIQAGLPKRTGFVPAESGNK</sequence>
<evidence type="ECO:0000313" key="3">
    <source>
        <dbReference type="EMBL" id="CAG7838643.1"/>
    </source>
</evidence>
<evidence type="ECO:0000259" key="2">
    <source>
        <dbReference type="PROSITE" id="PS51675"/>
    </source>
</evidence>
<proteinExistence type="predicted"/>
<evidence type="ECO:0000256" key="1">
    <source>
        <dbReference type="SAM" id="MobiDB-lite"/>
    </source>
</evidence>
<dbReference type="OrthoDB" id="6487337at2759"/>
<dbReference type="PANTHER" id="PTHR13563">
    <property type="entry name" value="TRNA (GUANINE-9-) METHYLTRANSFERASE"/>
    <property type="match status" value="1"/>
</dbReference>
<comment type="caution">
    <text evidence="3">The sequence shown here is derived from an EMBL/GenBank/DDBJ whole genome shotgun (WGS) entry which is preliminary data.</text>
</comment>
<feature type="compositionally biased region" description="Acidic residues" evidence="1">
    <location>
        <begin position="91"/>
        <end position="103"/>
    </location>
</feature>
<name>A0A8J2LV20_9HEXA</name>
<dbReference type="GO" id="GO:0000049">
    <property type="term" value="F:tRNA binding"/>
    <property type="evidence" value="ECO:0007669"/>
    <property type="project" value="TreeGrafter"/>
</dbReference>
<dbReference type="Proteomes" id="UP000708208">
    <property type="component" value="Unassembled WGS sequence"/>
</dbReference>
<accession>A0A8J2LV20</accession>
<dbReference type="InterPro" id="IPR007356">
    <property type="entry name" value="tRNA_m1G_MeTrfase_euk"/>
</dbReference>
<dbReference type="EMBL" id="CAJVCH010571831">
    <property type="protein sequence ID" value="CAG7838643.1"/>
    <property type="molecule type" value="Genomic_DNA"/>
</dbReference>
<organism evidence="3 4">
    <name type="scientific">Allacma fusca</name>
    <dbReference type="NCBI Taxonomy" id="39272"/>
    <lineage>
        <taxon>Eukaryota</taxon>
        <taxon>Metazoa</taxon>
        <taxon>Ecdysozoa</taxon>
        <taxon>Arthropoda</taxon>
        <taxon>Hexapoda</taxon>
        <taxon>Collembola</taxon>
        <taxon>Symphypleona</taxon>
        <taxon>Sminthuridae</taxon>
        <taxon>Allacma</taxon>
    </lineage>
</organism>
<reference evidence="3" key="1">
    <citation type="submission" date="2021-06" db="EMBL/GenBank/DDBJ databases">
        <authorList>
            <person name="Hodson N. C."/>
            <person name="Mongue J. A."/>
            <person name="Jaron S. K."/>
        </authorList>
    </citation>
    <scope>NUCLEOTIDE SEQUENCE</scope>
</reference>
<evidence type="ECO:0000313" key="4">
    <source>
        <dbReference type="Proteomes" id="UP000708208"/>
    </source>
</evidence>
<protein>
    <recommendedName>
        <fullName evidence="2">SAM-dependent MTase TRM10-type domain-containing protein</fullName>
    </recommendedName>
</protein>
<dbReference type="GO" id="GO:0008168">
    <property type="term" value="F:methyltransferase activity"/>
    <property type="evidence" value="ECO:0007669"/>
    <property type="project" value="UniProtKB-KW"/>
</dbReference>
<dbReference type="PROSITE" id="PS51675">
    <property type="entry name" value="SAM_MT_TRM10"/>
    <property type="match status" value="1"/>
</dbReference>
<feature type="region of interest" description="Disordered" evidence="1">
    <location>
        <begin position="134"/>
        <end position="156"/>
    </location>
</feature>
<feature type="domain" description="SAM-dependent MTase TRM10-type" evidence="2">
    <location>
        <begin position="171"/>
        <end position="368"/>
    </location>
</feature>
<dbReference type="AlphaFoldDB" id="A0A8J2LV20"/>
<keyword evidence="4" id="KW-1185">Reference proteome</keyword>
<dbReference type="PANTHER" id="PTHR13563:SF19">
    <property type="entry name" value="TRNA METHYLTRANSFERASE 10 HOMOLOG B"/>
    <property type="match status" value="1"/>
</dbReference>
<dbReference type="GO" id="GO:0005654">
    <property type="term" value="C:nucleoplasm"/>
    <property type="evidence" value="ECO:0007669"/>
    <property type="project" value="TreeGrafter"/>
</dbReference>
<feature type="region of interest" description="Disordered" evidence="1">
    <location>
        <begin position="80"/>
        <end position="103"/>
    </location>
</feature>
<gene>
    <name evidence="3" type="ORF">AFUS01_LOCUS47588</name>
</gene>